<feature type="region of interest" description="Disordered" evidence="1">
    <location>
        <begin position="409"/>
        <end position="434"/>
    </location>
</feature>
<gene>
    <name evidence="3" type="ORF">BB934_28405</name>
</gene>
<dbReference type="PROSITE" id="PS50994">
    <property type="entry name" value="INTEGRASE"/>
    <property type="match status" value="1"/>
</dbReference>
<sequence>MARHLSMATRSELVEAIIERYRSSGRADKQHILDEFVAVTGYHRKHAIRVLCRPEKKPPATRQYATRYDARVREALVVLWEASDRLCSKRLKPMIPILLPALERHGRLDVDDELQGKLLTVSTATMDRLLSQVRIVARGGQRRRAGMSSAVRRSVPVRTFGDWNDPVPGYVEVDFVAHSGTSSSGSFVQTMVLTDIATGWTECVPVRTRDGSLVIGAIQQARSLFPFPLLGVDFDNDSAFMNELVVCWCRGQGLEVTRSRAYRKNDQAWVEQKNGAIVRSLVGYGRFVGAEATASLARLYAVVRLHGNLYQPSFKLREKTRIGARVIKRYHAPVPPAARVLAHPSVSETDKERLRDLIEASDPVMLFTGIRVAQEELGKRVDHRGLNIKPEEPVAIDLQRFAASLKTAWQAGETRPTHRRPYRRTKPYPKRPSMFEPHEAQIKAWLEAEPAIPAATVLQRLMDADPSRFRTKSLRMVQKVVKAWRVDVMGRIILDGDWIKQVPASPPAAGGEIVRSITTPGNILRCGNRRG</sequence>
<dbReference type="AlphaFoldDB" id="A0A1B2EQK9"/>
<proteinExistence type="predicted"/>
<feature type="compositionally biased region" description="Basic residues" evidence="1">
    <location>
        <begin position="417"/>
        <end position="429"/>
    </location>
</feature>
<evidence type="ECO:0000259" key="2">
    <source>
        <dbReference type="PROSITE" id="PS50994"/>
    </source>
</evidence>
<dbReference type="Gene3D" id="3.30.420.10">
    <property type="entry name" value="Ribonuclease H-like superfamily/Ribonuclease H"/>
    <property type="match status" value="1"/>
</dbReference>
<protein>
    <submittedName>
        <fullName evidence="3">Integrase</fullName>
    </submittedName>
</protein>
<dbReference type="EMBL" id="CP016617">
    <property type="protein sequence ID" value="ANY82257.1"/>
    <property type="molecule type" value="Genomic_DNA"/>
</dbReference>
<dbReference type="GO" id="GO:0015074">
    <property type="term" value="P:DNA integration"/>
    <property type="evidence" value="ECO:0007669"/>
    <property type="project" value="InterPro"/>
</dbReference>
<dbReference type="OrthoDB" id="2370461at2"/>
<accession>A0A1B2EQK9</accession>
<dbReference type="InterPro" id="IPR036397">
    <property type="entry name" value="RNaseH_sf"/>
</dbReference>
<dbReference type="SUPFAM" id="SSF53098">
    <property type="entry name" value="Ribonuclease H-like"/>
    <property type="match status" value="1"/>
</dbReference>
<dbReference type="GO" id="GO:0003676">
    <property type="term" value="F:nucleic acid binding"/>
    <property type="evidence" value="ECO:0007669"/>
    <property type="project" value="InterPro"/>
</dbReference>
<dbReference type="InterPro" id="IPR001584">
    <property type="entry name" value="Integrase_cat-core"/>
</dbReference>
<name>A0A1B2EQK9_9HYPH</name>
<feature type="domain" description="Integrase catalytic" evidence="2">
    <location>
        <begin position="164"/>
        <end position="343"/>
    </location>
</feature>
<dbReference type="InterPro" id="IPR012337">
    <property type="entry name" value="RNaseH-like_sf"/>
</dbReference>
<dbReference type="KEGG" id="moc:BB934_28405"/>
<organism evidence="3">
    <name type="scientific">Microvirga ossetica</name>
    <dbReference type="NCBI Taxonomy" id="1882682"/>
    <lineage>
        <taxon>Bacteria</taxon>
        <taxon>Pseudomonadati</taxon>
        <taxon>Pseudomonadota</taxon>
        <taxon>Alphaproteobacteria</taxon>
        <taxon>Hyphomicrobiales</taxon>
        <taxon>Methylobacteriaceae</taxon>
        <taxon>Microvirga</taxon>
    </lineage>
</organism>
<keyword evidence="3" id="KW-0614">Plasmid</keyword>
<evidence type="ECO:0000256" key="1">
    <source>
        <dbReference type="SAM" id="MobiDB-lite"/>
    </source>
</evidence>
<dbReference type="RefSeq" id="WP_099513382.1">
    <property type="nucleotide sequence ID" value="NZ_CP016617.1"/>
</dbReference>
<evidence type="ECO:0000313" key="3">
    <source>
        <dbReference type="EMBL" id="ANY82257.1"/>
    </source>
</evidence>
<reference evidence="3" key="1">
    <citation type="submission" date="2016-07" db="EMBL/GenBank/DDBJ databases">
        <title>Microvirga ossetica sp. nov. a new species of rhizobia isolated from root nodules of the legume species Vicia alpestris Steven originated from North Ossetia region in the Caucasus.</title>
        <authorList>
            <person name="Safronova V.I."/>
            <person name="Kuznetsova I.G."/>
            <person name="Sazanova A.L."/>
            <person name="Belimov A."/>
            <person name="Andronov E."/>
            <person name="Osledkin Y.S."/>
            <person name="Onishchuk O.P."/>
            <person name="Kurchak O.N."/>
            <person name="Shaposhnikov A.I."/>
            <person name="Willems A."/>
            <person name="Tikhonovich I.A."/>
        </authorList>
    </citation>
    <scope>NUCLEOTIDE SEQUENCE [LARGE SCALE GENOMIC DNA]</scope>
    <source>
        <strain evidence="3">V5/3M</strain>
        <plasmid evidence="3">unnamed1</plasmid>
    </source>
</reference>
<geneLocation type="plasmid" evidence="3">
    <name>unnamed1</name>
</geneLocation>